<dbReference type="Gene3D" id="3.30.420.40">
    <property type="match status" value="2"/>
</dbReference>
<dbReference type="InterPro" id="IPR013126">
    <property type="entry name" value="Hsp_70_fam"/>
</dbReference>
<dbReference type="Pfam" id="PF00012">
    <property type="entry name" value="HSP70"/>
    <property type="match status" value="1"/>
</dbReference>
<evidence type="ECO:0000256" key="3">
    <source>
        <dbReference type="ARBA" id="ARBA00022840"/>
    </source>
</evidence>
<dbReference type="RefSeq" id="WP_095989321.1">
    <property type="nucleotide sequence ID" value="NZ_CP022098.1"/>
</dbReference>
<protein>
    <submittedName>
        <fullName evidence="4">Molecular chaperone DnaK</fullName>
    </submittedName>
</protein>
<sequence>MHIVGIDLGTTHCAVASVDPTKGPTAPVEDFPVPQLVRQGEVSARPLLPSCVYVPAGHELAEGALRLPWGDGGTQVVGEFARWQGARVPGRVVTSAKSWLCHPGVDRSAPILPWGAPADVAKLSPVEASALLLSHIAHAWNHAHPDKPLAQQEVVITVPASFDEAARALTVSAARRAGLEKFTLLEEPQAAFYDYTARHRKDLAKSLEEVRLVLVVDVGGGTTDFTLVHAGVSPEGPMLRRLAVGEHLMLGGDNMDAALARRLEEKLFPDGNRRLSATQWTQALQAARTAKESLLGTAPPERHGVSLVAGGSKLLGGSLSTDLTREEAEALVLEGFFPQVGAQERPRRAARMALQELGLPYAQDAAITRHLAAFLAQHAAAGFTALGESAPTEGALPRPDAILLNGGVFNSPRLAERLVDAVSAWWPGAPRIRLLRHESLELAVARGATYYGLVRRGHGLRIGGGAARAYYVALQRPADSAEQPVLCLIPRGFEEGQHADIGERSFSLTLGQPVQFTLYSTTSDRIDKPGDVVPLTEELKDELKPLPPIHTVLKGATGKAALVPVHLRSGLTEIGTLELFAVSNVADERWRLEFELRGTSGERELTVTESMPARFAEAKDNVDRLYGNKPLPVGPKDIKQLSRTLEKVLGPRETWRVPVLRELWSALFAGAAKRRRTADHERVFYSLTGYTLRPGFGYPLDHWRAEQTFSLFEPLVQHHTEKSVWVEFWVMWRRIAGGLSEAQQRKLYDYLKPHLARKIPLDAPTPPGKAKGIQPEGLDEMVRTAASLEHLEPTDKAELGGWMAARLKAENKGGGPWPWALGRLGARVPLYGSGHKVVAVEVAEAWLSLLLDLGLPRIDGAPFAAAQLARFTGDRMRDISPDLRARTAEALRAAKAADTWVRMVTEVVALEAADEARALGDTLPAGLRL</sequence>
<accession>A0A250JCL0</accession>
<dbReference type="SUPFAM" id="SSF53067">
    <property type="entry name" value="Actin-like ATPase domain"/>
    <property type="match status" value="2"/>
</dbReference>
<dbReference type="PANTHER" id="PTHR19375">
    <property type="entry name" value="HEAT SHOCK PROTEIN 70KDA"/>
    <property type="match status" value="1"/>
</dbReference>
<dbReference type="KEGG" id="cfus:CYFUS_007103"/>
<dbReference type="InterPro" id="IPR021030">
    <property type="entry name" value="DUF3731"/>
</dbReference>
<dbReference type="PRINTS" id="PR00301">
    <property type="entry name" value="HEATSHOCK70"/>
</dbReference>
<organism evidence="4 5">
    <name type="scientific">Cystobacter fuscus</name>
    <dbReference type="NCBI Taxonomy" id="43"/>
    <lineage>
        <taxon>Bacteria</taxon>
        <taxon>Pseudomonadati</taxon>
        <taxon>Myxococcota</taxon>
        <taxon>Myxococcia</taxon>
        <taxon>Myxococcales</taxon>
        <taxon>Cystobacterineae</taxon>
        <taxon>Archangiaceae</taxon>
        <taxon>Cystobacter</taxon>
    </lineage>
</organism>
<keyword evidence="2" id="KW-0547">Nucleotide-binding</keyword>
<gene>
    <name evidence="4" type="ORF">CYFUS_007103</name>
</gene>
<dbReference type="GO" id="GO:0140662">
    <property type="term" value="F:ATP-dependent protein folding chaperone"/>
    <property type="evidence" value="ECO:0007669"/>
    <property type="project" value="InterPro"/>
</dbReference>
<dbReference type="GO" id="GO:0005524">
    <property type="term" value="F:ATP binding"/>
    <property type="evidence" value="ECO:0007669"/>
    <property type="project" value="UniProtKB-KW"/>
</dbReference>
<dbReference type="Gene3D" id="3.90.640.10">
    <property type="entry name" value="Actin, Chain A, domain 4"/>
    <property type="match status" value="1"/>
</dbReference>
<name>A0A250JCL0_9BACT</name>
<dbReference type="Pfam" id="PF12531">
    <property type="entry name" value="DUF3731"/>
    <property type="match status" value="1"/>
</dbReference>
<dbReference type="PROSITE" id="PS00297">
    <property type="entry name" value="HSP70_1"/>
    <property type="match status" value="1"/>
</dbReference>
<keyword evidence="3" id="KW-0067">ATP-binding</keyword>
<evidence type="ECO:0000313" key="5">
    <source>
        <dbReference type="Proteomes" id="UP000217257"/>
    </source>
</evidence>
<dbReference type="PROSITE" id="PS00329">
    <property type="entry name" value="HSP70_2"/>
    <property type="match status" value="1"/>
</dbReference>
<comment type="similarity">
    <text evidence="1">Belongs to the heat shock protein 70 family.</text>
</comment>
<evidence type="ECO:0000256" key="2">
    <source>
        <dbReference type="ARBA" id="ARBA00022741"/>
    </source>
</evidence>
<proteinExistence type="inferred from homology"/>
<dbReference type="CDD" id="cd10170">
    <property type="entry name" value="ASKHA_NBD_HSP70"/>
    <property type="match status" value="1"/>
</dbReference>
<reference evidence="4 5" key="1">
    <citation type="submission" date="2017-06" db="EMBL/GenBank/DDBJ databases">
        <title>Sequencing and comparative analysis of myxobacterial genomes.</title>
        <authorList>
            <person name="Rupp O."/>
            <person name="Goesmann A."/>
            <person name="Sogaard-Andersen L."/>
        </authorList>
    </citation>
    <scope>NUCLEOTIDE SEQUENCE [LARGE SCALE GENOMIC DNA]</scope>
    <source>
        <strain evidence="4 5">DSM 52655</strain>
    </source>
</reference>
<dbReference type="EMBL" id="CP022098">
    <property type="protein sequence ID" value="ATB41635.1"/>
    <property type="molecule type" value="Genomic_DNA"/>
</dbReference>
<dbReference type="Proteomes" id="UP000217257">
    <property type="component" value="Chromosome"/>
</dbReference>
<dbReference type="InterPro" id="IPR043129">
    <property type="entry name" value="ATPase_NBD"/>
</dbReference>
<evidence type="ECO:0000256" key="1">
    <source>
        <dbReference type="ARBA" id="ARBA00007381"/>
    </source>
</evidence>
<dbReference type="InterPro" id="IPR018181">
    <property type="entry name" value="Heat_shock_70_CS"/>
</dbReference>
<dbReference type="AlphaFoldDB" id="A0A250JCL0"/>
<evidence type="ECO:0000313" key="4">
    <source>
        <dbReference type="EMBL" id="ATB41635.1"/>
    </source>
</evidence>